<dbReference type="GO" id="GO:0000287">
    <property type="term" value="F:magnesium ion binding"/>
    <property type="evidence" value="ECO:0007669"/>
    <property type="project" value="InterPro"/>
</dbReference>
<evidence type="ECO:0000313" key="9">
    <source>
        <dbReference type="Proteomes" id="UP000677305"/>
    </source>
</evidence>
<dbReference type="KEGG" id="vgu:HYG85_03070"/>
<evidence type="ECO:0000256" key="7">
    <source>
        <dbReference type="ARBA" id="ARBA00033711"/>
    </source>
</evidence>
<reference evidence="8 9" key="1">
    <citation type="submission" date="2020-07" db="EMBL/GenBank/DDBJ databases">
        <title>Vallitalea guaymasensis genome.</title>
        <authorList>
            <person name="Postec A."/>
        </authorList>
    </citation>
    <scope>NUCLEOTIDE SEQUENCE [LARGE SCALE GENOMIC DNA]</scope>
    <source>
        <strain evidence="8 9">Ra1766G1</strain>
    </source>
</reference>
<evidence type="ECO:0000256" key="4">
    <source>
        <dbReference type="ARBA" id="ARBA00021948"/>
    </source>
</evidence>
<evidence type="ECO:0000256" key="3">
    <source>
        <dbReference type="ARBA" id="ARBA00012953"/>
    </source>
</evidence>
<dbReference type="PANTHER" id="PTHR37311">
    <property type="entry name" value="2-PHOSPHOSULFOLACTATE PHOSPHATASE-RELATED"/>
    <property type="match status" value="1"/>
</dbReference>
<comment type="catalytic activity">
    <reaction evidence="7">
        <text>(2R)-O-phospho-3-sulfolactate + H2O = (2R)-3-sulfolactate + phosphate</text>
        <dbReference type="Rhea" id="RHEA:23416"/>
        <dbReference type="ChEBI" id="CHEBI:15377"/>
        <dbReference type="ChEBI" id="CHEBI:15597"/>
        <dbReference type="ChEBI" id="CHEBI:43474"/>
        <dbReference type="ChEBI" id="CHEBI:58738"/>
        <dbReference type="EC" id="3.1.3.71"/>
    </reaction>
</comment>
<organism evidence="8 9">
    <name type="scientific">Vallitalea guaymasensis</name>
    <dbReference type="NCBI Taxonomy" id="1185412"/>
    <lineage>
        <taxon>Bacteria</taxon>
        <taxon>Bacillati</taxon>
        <taxon>Bacillota</taxon>
        <taxon>Clostridia</taxon>
        <taxon>Lachnospirales</taxon>
        <taxon>Vallitaleaceae</taxon>
        <taxon>Vallitalea</taxon>
    </lineage>
</organism>
<dbReference type="EMBL" id="CP058561">
    <property type="protein sequence ID" value="QUH27948.1"/>
    <property type="molecule type" value="Genomic_DNA"/>
</dbReference>
<evidence type="ECO:0000256" key="6">
    <source>
        <dbReference type="ARBA" id="ARBA00022842"/>
    </source>
</evidence>
<keyword evidence="5" id="KW-0378">Hydrolase</keyword>
<dbReference type="AlphaFoldDB" id="A0A8J8M7Z5"/>
<dbReference type="InterPro" id="IPR036702">
    <property type="entry name" value="ComB-like_sf"/>
</dbReference>
<keyword evidence="9" id="KW-1185">Reference proteome</keyword>
<sequence>MEIKILNLLEGAKHAEGLTVIIDVFRAFSVECYLYQQGVKNIYTVGTIEKAQQLKLEHPEYILVGERDGLLLDGFEYGNSPYFINEAEDIKGSTVVHTTSAGTRGIVNAKNATEIITGSFVNAKAIAKYILHEQPEKVSLVAMGNGGSYEAKEDVLCADYIKSLLLNKDFDLSSLKDKLLNNGGERFHQVDTQDSQPKEDFHLCLDYDKFDFVIRADKVEDDLYKMILINQ</sequence>
<evidence type="ECO:0000256" key="5">
    <source>
        <dbReference type="ARBA" id="ARBA00022801"/>
    </source>
</evidence>
<evidence type="ECO:0000256" key="1">
    <source>
        <dbReference type="ARBA" id="ARBA00001946"/>
    </source>
</evidence>
<dbReference type="PANTHER" id="PTHR37311:SF1">
    <property type="entry name" value="2-PHOSPHOSULFOLACTATE PHOSPHATASE-RELATED"/>
    <property type="match status" value="1"/>
</dbReference>
<comment type="similarity">
    <text evidence="2">Belongs to the ComB family.</text>
</comment>
<dbReference type="GO" id="GO:0050532">
    <property type="term" value="F:2-phosphosulfolactate phosphatase activity"/>
    <property type="evidence" value="ECO:0007669"/>
    <property type="project" value="UniProtKB-EC"/>
</dbReference>
<gene>
    <name evidence="8" type="ORF">HYG85_03070</name>
</gene>
<dbReference type="Pfam" id="PF04029">
    <property type="entry name" value="2-ph_phosp"/>
    <property type="match status" value="1"/>
</dbReference>
<proteinExistence type="inferred from homology"/>
<evidence type="ECO:0000256" key="2">
    <source>
        <dbReference type="ARBA" id="ARBA00009997"/>
    </source>
</evidence>
<keyword evidence="6" id="KW-0460">Magnesium</keyword>
<protein>
    <recommendedName>
        <fullName evidence="4">Probable 2-phosphosulfolactate phosphatase</fullName>
        <ecNumber evidence="3">3.1.3.71</ecNumber>
    </recommendedName>
</protein>
<dbReference type="InterPro" id="IPR005238">
    <property type="entry name" value="ComB-like"/>
</dbReference>
<evidence type="ECO:0000313" key="8">
    <source>
        <dbReference type="EMBL" id="QUH27948.1"/>
    </source>
</evidence>
<dbReference type="Proteomes" id="UP000677305">
    <property type="component" value="Chromosome"/>
</dbReference>
<dbReference type="GO" id="GO:0050545">
    <property type="term" value="F:sulfopyruvate decarboxylase activity"/>
    <property type="evidence" value="ECO:0007669"/>
    <property type="project" value="TreeGrafter"/>
</dbReference>
<dbReference type="EC" id="3.1.3.71" evidence="3"/>
<name>A0A8J8M7Z5_9FIRM</name>
<accession>A0A8J8M7Z5</accession>
<comment type="cofactor">
    <cofactor evidence="1">
        <name>Mg(2+)</name>
        <dbReference type="ChEBI" id="CHEBI:18420"/>
    </cofactor>
</comment>
<dbReference type="SUPFAM" id="SSF142823">
    <property type="entry name" value="ComB-like"/>
    <property type="match status" value="1"/>
</dbReference>
<dbReference type="Gene3D" id="3.90.1560.10">
    <property type="entry name" value="ComB-like"/>
    <property type="match status" value="1"/>
</dbReference>
<dbReference type="RefSeq" id="WP_212692235.1">
    <property type="nucleotide sequence ID" value="NZ_CP058561.1"/>
</dbReference>